<evidence type="ECO:0000313" key="11">
    <source>
        <dbReference type="Proteomes" id="UP000019277"/>
    </source>
</evidence>
<reference evidence="10 11" key="1">
    <citation type="journal article" date="2014" name="Genome Announc.">
        <title>Draft Genome Sequence of the Antitrypanosomally Active Sponge-Associated Bacterium Actinokineospora sp. Strain EG49.</title>
        <authorList>
            <person name="Harjes J."/>
            <person name="Ryu T."/>
            <person name="Abdelmohsen U.R."/>
            <person name="Moitinho-Silva L."/>
            <person name="Horn H."/>
            <person name="Ravasi T."/>
            <person name="Hentschel U."/>
        </authorList>
    </citation>
    <scope>NUCLEOTIDE SEQUENCE [LARGE SCALE GENOMIC DNA]</scope>
    <source>
        <strain evidence="10 11">EG49</strain>
    </source>
</reference>
<comment type="caution">
    <text evidence="10">The sequence shown here is derived from an EMBL/GenBank/DDBJ whole genome shotgun (WGS) entry which is preliminary data.</text>
</comment>
<dbReference type="Pfam" id="PF19300">
    <property type="entry name" value="BPD_transp_1_N"/>
    <property type="match status" value="1"/>
</dbReference>
<evidence type="ECO:0000256" key="4">
    <source>
        <dbReference type="ARBA" id="ARBA00022692"/>
    </source>
</evidence>
<dbReference type="EMBL" id="AYXG01000196">
    <property type="protein sequence ID" value="EWC59626.1"/>
    <property type="molecule type" value="Genomic_DNA"/>
</dbReference>
<comment type="subcellular location">
    <subcellularLocation>
        <location evidence="1 7">Cell membrane</location>
        <topology evidence="1 7">Multi-pass membrane protein</topology>
    </subcellularLocation>
</comment>
<evidence type="ECO:0000256" key="8">
    <source>
        <dbReference type="SAM" id="MobiDB-lite"/>
    </source>
</evidence>
<feature type="transmembrane region" description="Helical" evidence="7">
    <location>
        <begin position="285"/>
        <end position="307"/>
    </location>
</feature>
<evidence type="ECO:0000256" key="6">
    <source>
        <dbReference type="ARBA" id="ARBA00023136"/>
    </source>
</evidence>
<keyword evidence="5 7" id="KW-1133">Transmembrane helix</keyword>
<dbReference type="GO" id="GO:0071916">
    <property type="term" value="F:dipeptide transmembrane transporter activity"/>
    <property type="evidence" value="ECO:0007669"/>
    <property type="project" value="TreeGrafter"/>
</dbReference>
<dbReference type="OrthoDB" id="147639at2"/>
<keyword evidence="11" id="KW-1185">Reference proteome</keyword>
<dbReference type="PROSITE" id="PS50928">
    <property type="entry name" value="ABC_TM1"/>
    <property type="match status" value="1"/>
</dbReference>
<dbReference type="GO" id="GO:0005886">
    <property type="term" value="C:plasma membrane"/>
    <property type="evidence" value="ECO:0007669"/>
    <property type="project" value="UniProtKB-SubCell"/>
</dbReference>
<gene>
    <name evidence="10" type="ORF">UO65_5094</name>
</gene>
<feature type="transmembrane region" description="Helical" evidence="7">
    <location>
        <begin position="327"/>
        <end position="353"/>
    </location>
</feature>
<evidence type="ECO:0000256" key="1">
    <source>
        <dbReference type="ARBA" id="ARBA00004651"/>
    </source>
</evidence>
<protein>
    <submittedName>
        <fullName evidence="10">Dipeptide transport system permease protein DppB</fullName>
    </submittedName>
</protein>
<dbReference type="InterPro" id="IPR045621">
    <property type="entry name" value="BPD_transp_1_N"/>
</dbReference>
<keyword evidence="3" id="KW-1003">Cell membrane</keyword>
<feature type="transmembrane region" description="Helical" evidence="7">
    <location>
        <begin position="224"/>
        <end position="244"/>
    </location>
</feature>
<dbReference type="AlphaFoldDB" id="W7IT76"/>
<evidence type="ECO:0000256" key="5">
    <source>
        <dbReference type="ARBA" id="ARBA00022989"/>
    </source>
</evidence>
<evidence type="ECO:0000259" key="9">
    <source>
        <dbReference type="PROSITE" id="PS50928"/>
    </source>
</evidence>
<dbReference type="CDD" id="cd06261">
    <property type="entry name" value="TM_PBP2"/>
    <property type="match status" value="1"/>
</dbReference>
<keyword evidence="2 7" id="KW-0813">Transport</keyword>
<dbReference type="Pfam" id="PF00528">
    <property type="entry name" value="BPD_transp_1"/>
    <property type="match status" value="1"/>
</dbReference>
<dbReference type="RefSeq" id="WP_052021742.1">
    <property type="nucleotide sequence ID" value="NZ_AYXG01000196.1"/>
</dbReference>
<dbReference type="eggNOG" id="COG0601">
    <property type="taxonomic scope" value="Bacteria"/>
</dbReference>
<organism evidence="10 11">
    <name type="scientific">Actinokineospora spheciospongiae</name>
    <dbReference type="NCBI Taxonomy" id="909613"/>
    <lineage>
        <taxon>Bacteria</taxon>
        <taxon>Bacillati</taxon>
        <taxon>Actinomycetota</taxon>
        <taxon>Actinomycetes</taxon>
        <taxon>Pseudonocardiales</taxon>
        <taxon>Pseudonocardiaceae</taxon>
        <taxon>Actinokineospora</taxon>
    </lineage>
</organism>
<feature type="transmembrane region" description="Helical" evidence="7">
    <location>
        <begin position="172"/>
        <end position="191"/>
    </location>
</feature>
<proteinExistence type="inferred from homology"/>
<evidence type="ECO:0000313" key="10">
    <source>
        <dbReference type="EMBL" id="EWC59626.1"/>
    </source>
</evidence>
<feature type="domain" description="ABC transmembrane type-1" evidence="9">
    <location>
        <begin position="122"/>
        <end position="350"/>
    </location>
</feature>
<dbReference type="PANTHER" id="PTHR43163">
    <property type="entry name" value="DIPEPTIDE TRANSPORT SYSTEM PERMEASE PROTEIN DPPB-RELATED"/>
    <property type="match status" value="1"/>
</dbReference>
<dbReference type="SUPFAM" id="SSF161098">
    <property type="entry name" value="MetI-like"/>
    <property type="match status" value="1"/>
</dbReference>
<dbReference type="Gene3D" id="1.10.3720.10">
    <property type="entry name" value="MetI-like"/>
    <property type="match status" value="1"/>
</dbReference>
<dbReference type="PANTHER" id="PTHR43163:SF6">
    <property type="entry name" value="DIPEPTIDE TRANSPORT SYSTEM PERMEASE PROTEIN DPPB-RELATED"/>
    <property type="match status" value="1"/>
</dbReference>
<keyword evidence="4 7" id="KW-0812">Transmembrane</keyword>
<keyword evidence="6 7" id="KW-0472">Membrane</keyword>
<sequence length="360" mass="39086">MSDVATKAEVSGPGLGTPRRGERRRRPILRYALRRIVIVPISLFVLGSVSFVLVLFIPGDPAVTILGDFATPEQVALVNQQLGLDKPLWDRYLSFWGNLLRGDLGTSFFTNEPVLHDIARFLPNTLELVVLALLVAVGLGLVIGVVGAYFARRWPDRVMTGLTSALQSVPDFFLALVGIYLFFFVLGWAPAPIGRLPIEAGAPEHSFLIFGSLFSGDWTTLGSALSHAALPVLSLGLVYSSYFAKTARGSMGTALTTPQVEFARACGLRERTVVRYAFLASRTTVITYVAILFGSLLGGASIVERVFNWRGMGQWALDGVLKVDVPIIQGFVVVAGLMTLTLFLVLDLVVLALDPRVSYE</sequence>
<dbReference type="InterPro" id="IPR000515">
    <property type="entry name" value="MetI-like"/>
</dbReference>
<feature type="transmembrane region" description="Helical" evidence="7">
    <location>
        <begin position="128"/>
        <end position="151"/>
    </location>
</feature>
<accession>W7IT76</accession>
<dbReference type="InterPro" id="IPR035906">
    <property type="entry name" value="MetI-like_sf"/>
</dbReference>
<feature type="transmembrane region" description="Helical" evidence="7">
    <location>
        <begin position="32"/>
        <end position="57"/>
    </location>
</feature>
<dbReference type="STRING" id="909613.UO65_5094"/>
<evidence type="ECO:0000256" key="3">
    <source>
        <dbReference type="ARBA" id="ARBA00022475"/>
    </source>
</evidence>
<comment type="similarity">
    <text evidence="7">Belongs to the binding-protein-dependent transport system permease family.</text>
</comment>
<dbReference type="Proteomes" id="UP000019277">
    <property type="component" value="Unassembled WGS sequence"/>
</dbReference>
<evidence type="ECO:0000256" key="2">
    <source>
        <dbReference type="ARBA" id="ARBA00022448"/>
    </source>
</evidence>
<feature type="region of interest" description="Disordered" evidence="8">
    <location>
        <begin position="1"/>
        <end position="21"/>
    </location>
</feature>
<name>W7IT76_9PSEU</name>
<evidence type="ECO:0000256" key="7">
    <source>
        <dbReference type="RuleBase" id="RU363032"/>
    </source>
</evidence>